<proteinExistence type="predicted"/>
<sequence length="162" mass="17858">METPTEKITTKLRNQGFSVKVLEHEPVITINDVVRVLQIPTDQMAKTILLFNKEIGLIAIVLAGMSRVDYAKVVKILHVSRKSVTLADQEILKNLGLSPGDMCPFYEFFSKVIVDTTLLDQQTVFCGSGDPQKTIVIDPKDMVKATHATIADISQNKGGSDE</sequence>
<comment type="caution">
    <text evidence="2">The sequence shown here is derived from an EMBL/GenBank/DDBJ whole genome shotgun (WGS) entry which is preliminary data.</text>
</comment>
<name>A0A1G2NYY5_9BACT</name>
<gene>
    <name evidence="2" type="ORF">A3G52_04515</name>
</gene>
<dbReference type="InterPro" id="IPR036754">
    <property type="entry name" value="YbaK/aa-tRNA-synt-asso_dom_sf"/>
</dbReference>
<evidence type="ECO:0000313" key="2">
    <source>
        <dbReference type="EMBL" id="OHA41294.1"/>
    </source>
</evidence>
<organism evidence="2 3">
    <name type="scientific">Candidatus Taylorbacteria bacterium RIFCSPLOWO2_12_FULL_43_20</name>
    <dbReference type="NCBI Taxonomy" id="1802332"/>
    <lineage>
        <taxon>Bacteria</taxon>
        <taxon>Candidatus Tayloriibacteriota</taxon>
    </lineage>
</organism>
<evidence type="ECO:0000259" key="1">
    <source>
        <dbReference type="Pfam" id="PF04073"/>
    </source>
</evidence>
<dbReference type="EMBL" id="MHSK01000038">
    <property type="protein sequence ID" value="OHA41294.1"/>
    <property type="molecule type" value="Genomic_DNA"/>
</dbReference>
<dbReference type="AlphaFoldDB" id="A0A1G2NYY5"/>
<feature type="domain" description="YbaK/aminoacyl-tRNA synthetase-associated" evidence="1">
    <location>
        <begin position="24"/>
        <end position="144"/>
    </location>
</feature>
<dbReference type="PANTHER" id="PTHR30411:SF1">
    <property type="entry name" value="CYTOPLASMIC PROTEIN"/>
    <property type="match status" value="1"/>
</dbReference>
<dbReference type="PANTHER" id="PTHR30411">
    <property type="entry name" value="CYTOPLASMIC PROTEIN"/>
    <property type="match status" value="1"/>
</dbReference>
<dbReference type="SUPFAM" id="SSF55826">
    <property type="entry name" value="YbaK/ProRS associated domain"/>
    <property type="match status" value="1"/>
</dbReference>
<dbReference type="CDD" id="cd04332">
    <property type="entry name" value="YbaK_like"/>
    <property type="match status" value="1"/>
</dbReference>
<dbReference type="Pfam" id="PF04073">
    <property type="entry name" value="tRNA_edit"/>
    <property type="match status" value="1"/>
</dbReference>
<evidence type="ECO:0000313" key="3">
    <source>
        <dbReference type="Proteomes" id="UP000177269"/>
    </source>
</evidence>
<reference evidence="2 3" key="1">
    <citation type="journal article" date="2016" name="Nat. Commun.">
        <title>Thousands of microbial genomes shed light on interconnected biogeochemical processes in an aquifer system.</title>
        <authorList>
            <person name="Anantharaman K."/>
            <person name="Brown C.T."/>
            <person name="Hug L.A."/>
            <person name="Sharon I."/>
            <person name="Castelle C.J."/>
            <person name="Probst A.J."/>
            <person name="Thomas B.C."/>
            <person name="Singh A."/>
            <person name="Wilkins M.J."/>
            <person name="Karaoz U."/>
            <person name="Brodie E.L."/>
            <person name="Williams K.H."/>
            <person name="Hubbard S.S."/>
            <person name="Banfield J.F."/>
        </authorList>
    </citation>
    <scope>NUCLEOTIDE SEQUENCE [LARGE SCALE GENOMIC DNA]</scope>
</reference>
<protein>
    <recommendedName>
        <fullName evidence="1">YbaK/aminoacyl-tRNA synthetase-associated domain-containing protein</fullName>
    </recommendedName>
</protein>
<accession>A0A1G2NYY5</accession>
<dbReference type="InterPro" id="IPR007214">
    <property type="entry name" value="YbaK/aa-tRNA-synth-assoc-dom"/>
</dbReference>
<dbReference type="GO" id="GO:0002161">
    <property type="term" value="F:aminoacyl-tRNA deacylase activity"/>
    <property type="evidence" value="ECO:0007669"/>
    <property type="project" value="InterPro"/>
</dbReference>
<dbReference type="Proteomes" id="UP000177269">
    <property type="component" value="Unassembled WGS sequence"/>
</dbReference>
<dbReference type="Gene3D" id="3.90.960.10">
    <property type="entry name" value="YbaK/aminoacyl-tRNA synthetase-associated domain"/>
    <property type="match status" value="1"/>
</dbReference>